<keyword evidence="2" id="KW-0472">Membrane</keyword>
<evidence type="ECO:0000313" key="3">
    <source>
        <dbReference type="EMBL" id="GER57330.1"/>
    </source>
</evidence>
<dbReference type="EMBL" id="BKCP01013292">
    <property type="protein sequence ID" value="GER57330.1"/>
    <property type="molecule type" value="Genomic_DNA"/>
</dbReference>
<protein>
    <submittedName>
        <fullName evidence="3">Cytochrome P450</fullName>
    </submittedName>
</protein>
<keyword evidence="2" id="KW-1133">Transmembrane helix</keyword>
<keyword evidence="4" id="KW-1185">Reference proteome</keyword>
<keyword evidence="2" id="KW-0812">Transmembrane</keyword>
<accession>A0A5A7RJH8</accession>
<feature type="transmembrane region" description="Helical" evidence="2">
    <location>
        <begin position="178"/>
        <end position="195"/>
    </location>
</feature>
<sequence>MIEVDPLLRPRIPSTPLVVRLFDWPQPTIALVISMSPIVRVSRARANVHERPSASQPGRHQSSRPQSPEPKQGTTWNEVDIAGLNIGSGCTKQFSHGLHCSHRRSLAVSNTRVCFTGGVPMPTITATSPRRSPNSVLGLPESWLTKADVRMASLLIRASEPDKLAKLTKGSLVLRGRVVGSVFVGRAVVVVVVVVERRRRRRNGRDATRIVMAS</sequence>
<reference evidence="4" key="1">
    <citation type="journal article" date="2019" name="Curr. Biol.">
        <title>Genome Sequence of Striga asiatica Provides Insight into the Evolution of Plant Parasitism.</title>
        <authorList>
            <person name="Yoshida S."/>
            <person name="Kim S."/>
            <person name="Wafula E.K."/>
            <person name="Tanskanen J."/>
            <person name="Kim Y.M."/>
            <person name="Honaas L."/>
            <person name="Yang Z."/>
            <person name="Spallek T."/>
            <person name="Conn C.E."/>
            <person name="Ichihashi Y."/>
            <person name="Cheong K."/>
            <person name="Cui S."/>
            <person name="Der J.P."/>
            <person name="Gundlach H."/>
            <person name="Jiao Y."/>
            <person name="Hori C."/>
            <person name="Ishida J.K."/>
            <person name="Kasahara H."/>
            <person name="Kiba T."/>
            <person name="Kim M.S."/>
            <person name="Koo N."/>
            <person name="Laohavisit A."/>
            <person name="Lee Y.H."/>
            <person name="Lumba S."/>
            <person name="McCourt P."/>
            <person name="Mortimer J.C."/>
            <person name="Mutuku J.M."/>
            <person name="Nomura T."/>
            <person name="Sasaki-Sekimoto Y."/>
            <person name="Seto Y."/>
            <person name="Wang Y."/>
            <person name="Wakatake T."/>
            <person name="Sakakibara H."/>
            <person name="Demura T."/>
            <person name="Yamaguchi S."/>
            <person name="Yoneyama K."/>
            <person name="Manabe R.I."/>
            <person name="Nelson D.C."/>
            <person name="Schulman A.H."/>
            <person name="Timko M.P."/>
            <person name="dePamphilis C.W."/>
            <person name="Choi D."/>
            <person name="Shirasu K."/>
        </authorList>
    </citation>
    <scope>NUCLEOTIDE SEQUENCE [LARGE SCALE GENOMIC DNA]</scope>
    <source>
        <strain evidence="4">cv. UVA1</strain>
    </source>
</reference>
<dbReference type="Proteomes" id="UP000325081">
    <property type="component" value="Unassembled WGS sequence"/>
</dbReference>
<evidence type="ECO:0000256" key="2">
    <source>
        <dbReference type="SAM" id="Phobius"/>
    </source>
</evidence>
<dbReference type="AlphaFoldDB" id="A0A5A7RJH8"/>
<organism evidence="3 4">
    <name type="scientific">Striga asiatica</name>
    <name type="common">Asiatic witchweed</name>
    <name type="synonym">Buchnera asiatica</name>
    <dbReference type="NCBI Taxonomy" id="4170"/>
    <lineage>
        <taxon>Eukaryota</taxon>
        <taxon>Viridiplantae</taxon>
        <taxon>Streptophyta</taxon>
        <taxon>Embryophyta</taxon>
        <taxon>Tracheophyta</taxon>
        <taxon>Spermatophyta</taxon>
        <taxon>Magnoliopsida</taxon>
        <taxon>eudicotyledons</taxon>
        <taxon>Gunneridae</taxon>
        <taxon>Pentapetalae</taxon>
        <taxon>asterids</taxon>
        <taxon>lamiids</taxon>
        <taxon>Lamiales</taxon>
        <taxon>Orobanchaceae</taxon>
        <taxon>Buchnereae</taxon>
        <taxon>Striga</taxon>
    </lineage>
</organism>
<gene>
    <name evidence="3" type="ORF">STAS_35134</name>
</gene>
<name>A0A5A7RJH8_STRAF</name>
<comment type="caution">
    <text evidence="3">The sequence shown here is derived from an EMBL/GenBank/DDBJ whole genome shotgun (WGS) entry which is preliminary data.</text>
</comment>
<proteinExistence type="predicted"/>
<evidence type="ECO:0000256" key="1">
    <source>
        <dbReference type="SAM" id="MobiDB-lite"/>
    </source>
</evidence>
<feature type="region of interest" description="Disordered" evidence="1">
    <location>
        <begin position="44"/>
        <end position="75"/>
    </location>
</feature>
<evidence type="ECO:0000313" key="4">
    <source>
        <dbReference type="Proteomes" id="UP000325081"/>
    </source>
</evidence>
<feature type="compositionally biased region" description="Polar residues" evidence="1">
    <location>
        <begin position="53"/>
        <end position="66"/>
    </location>
</feature>